<gene>
    <name evidence="3" type="ORF">Fmac_018843</name>
</gene>
<evidence type="ECO:0000313" key="4">
    <source>
        <dbReference type="Proteomes" id="UP001603857"/>
    </source>
</evidence>
<dbReference type="InterPro" id="IPR050232">
    <property type="entry name" value="FBL13/AtMIF1-like"/>
</dbReference>
<organism evidence="3 4">
    <name type="scientific">Flemingia macrophylla</name>
    <dbReference type="NCBI Taxonomy" id="520843"/>
    <lineage>
        <taxon>Eukaryota</taxon>
        <taxon>Viridiplantae</taxon>
        <taxon>Streptophyta</taxon>
        <taxon>Embryophyta</taxon>
        <taxon>Tracheophyta</taxon>
        <taxon>Spermatophyta</taxon>
        <taxon>Magnoliopsida</taxon>
        <taxon>eudicotyledons</taxon>
        <taxon>Gunneridae</taxon>
        <taxon>Pentapetalae</taxon>
        <taxon>rosids</taxon>
        <taxon>fabids</taxon>
        <taxon>Fabales</taxon>
        <taxon>Fabaceae</taxon>
        <taxon>Papilionoideae</taxon>
        <taxon>50 kb inversion clade</taxon>
        <taxon>NPAAA clade</taxon>
        <taxon>indigoferoid/millettioid clade</taxon>
        <taxon>Phaseoleae</taxon>
        <taxon>Flemingia</taxon>
    </lineage>
</organism>
<dbReference type="Proteomes" id="UP001603857">
    <property type="component" value="Unassembled WGS sequence"/>
</dbReference>
<sequence length="367" mass="41322">MHSLLKSLNLEKLELHMNGFVIRVPIFLCFPSLTVLKLTGITLSCDPSNHLPKLNLILPVLRTYEAENCTWLNVEGVTFEVPLLEILNLVIDSSSVNDSLNFEMLSYLELGNVTGKVLLMLLVYTPFLKTLILKVLIQLEEYLLDPELVPPYFESNLQVVHFGRLNGDEHEMRFVKYVLENAQALETANYSVTRELYQRSQKHMDLGLGFGVNAKDMHESNLGGVNCAQLSRQCSTKDTLEIGCQTEPKMLNEGRNLQLQGQCLAQNSLYPIMFSFASYAQFNFLKSITSVMTKLLPRAVSSASSPVPTKMQMTRPESRSEEVGVMKENEGDDGNRQGDDEESKNGDEGENEKEKPSQELGDEDHNH</sequence>
<dbReference type="AlphaFoldDB" id="A0ABD1M6J4"/>
<feature type="compositionally biased region" description="Basic and acidic residues" evidence="1">
    <location>
        <begin position="316"/>
        <end position="367"/>
    </location>
</feature>
<keyword evidence="4" id="KW-1185">Reference proteome</keyword>
<comment type="caution">
    <text evidence="3">The sequence shown here is derived from an EMBL/GenBank/DDBJ whole genome shotgun (WGS) entry which is preliminary data.</text>
</comment>
<name>A0ABD1M6J4_9FABA</name>
<proteinExistence type="predicted"/>
<feature type="compositionally biased region" description="Low complexity" evidence="1">
    <location>
        <begin position="299"/>
        <end position="308"/>
    </location>
</feature>
<protein>
    <recommendedName>
        <fullName evidence="2">FBD domain-containing protein</fullName>
    </recommendedName>
</protein>
<reference evidence="3 4" key="1">
    <citation type="submission" date="2024-08" db="EMBL/GenBank/DDBJ databases">
        <title>Insights into the chromosomal genome structure of Flemingia macrophylla.</title>
        <authorList>
            <person name="Ding Y."/>
            <person name="Zhao Y."/>
            <person name="Bi W."/>
            <person name="Wu M."/>
            <person name="Zhao G."/>
            <person name="Gong Y."/>
            <person name="Li W."/>
            <person name="Zhang P."/>
        </authorList>
    </citation>
    <scope>NUCLEOTIDE SEQUENCE [LARGE SCALE GENOMIC DNA]</scope>
    <source>
        <strain evidence="3">DYQJB</strain>
        <tissue evidence="3">Leaf</tissue>
    </source>
</reference>
<dbReference type="Pfam" id="PF08387">
    <property type="entry name" value="FBD"/>
    <property type="match status" value="1"/>
</dbReference>
<evidence type="ECO:0000256" key="1">
    <source>
        <dbReference type="SAM" id="MobiDB-lite"/>
    </source>
</evidence>
<dbReference type="EMBL" id="JBGMDY010000006">
    <property type="protein sequence ID" value="KAL2331262.1"/>
    <property type="molecule type" value="Genomic_DNA"/>
</dbReference>
<dbReference type="SUPFAM" id="SSF52047">
    <property type="entry name" value="RNI-like"/>
    <property type="match status" value="1"/>
</dbReference>
<accession>A0ABD1M6J4</accession>
<dbReference type="InterPro" id="IPR006566">
    <property type="entry name" value="FBD"/>
</dbReference>
<evidence type="ECO:0000313" key="3">
    <source>
        <dbReference type="EMBL" id="KAL2331262.1"/>
    </source>
</evidence>
<evidence type="ECO:0000259" key="2">
    <source>
        <dbReference type="Pfam" id="PF08387"/>
    </source>
</evidence>
<feature type="region of interest" description="Disordered" evidence="1">
    <location>
        <begin position="299"/>
        <end position="367"/>
    </location>
</feature>
<dbReference type="PANTHER" id="PTHR31900:SF32">
    <property type="entry name" value="F-BOX_RNI_FBD-LIKE DOMAIN PROTEIN"/>
    <property type="match status" value="1"/>
</dbReference>
<dbReference type="PANTHER" id="PTHR31900">
    <property type="entry name" value="F-BOX/RNI SUPERFAMILY PROTEIN-RELATED"/>
    <property type="match status" value="1"/>
</dbReference>
<feature type="domain" description="FBD" evidence="2">
    <location>
        <begin position="146"/>
        <end position="188"/>
    </location>
</feature>